<organism evidence="3 4">
    <name type="scientific">Sulfitobacter albidus</name>
    <dbReference type="NCBI Taxonomy" id="2829501"/>
    <lineage>
        <taxon>Bacteria</taxon>
        <taxon>Pseudomonadati</taxon>
        <taxon>Pseudomonadota</taxon>
        <taxon>Alphaproteobacteria</taxon>
        <taxon>Rhodobacterales</taxon>
        <taxon>Roseobacteraceae</taxon>
        <taxon>Sulfitobacter</taxon>
    </lineage>
</organism>
<accession>A0A975JCI4</accession>
<sequence>MNQQNDIPLPSVDRAATPALLYEMMRSFTVLARTLNLTQAVEALGSTRQTVRRHITQLETAMGGKLFEIEHRRYGLTEAGTRALAPAQRLLDQGEVWYSGNFDDVGGMMRFTYDSGAGMQYLQQEVPMSAVWSGRSDLLRTAVKAWTQAEGMLEAPAMDIVRPYVMGYREISDGWICVEVGERSFYSSFFGWAQARSSLGRNLNQFPGGEAIATLANAPFREITANAAVRLDQVMTRTRFSPEAPLETVIFDRLLFGVRLPDQSPAIISVVDRPCEVRIEGVPQSALKEVPDKARVDFEVPV</sequence>
<name>A0A975JCI4_9RHOB</name>
<dbReference type="Pfam" id="PF00126">
    <property type="entry name" value="HTH_1"/>
    <property type="match status" value="1"/>
</dbReference>
<dbReference type="InterPro" id="IPR036388">
    <property type="entry name" value="WH-like_DNA-bd_sf"/>
</dbReference>
<protein>
    <submittedName>
        <fullName evidence="3">LysR family transcriptional regulator</fullName>
    </submittedName>
</protein>
<dbReference type="SUPFAM" id="SSF46785">
    <property type="entry name" value="Winged helix' DNA-binding domain"/>
    <property type="match status" value="1"/>
</dbReference>
<dbReference type="GO" id="GO:0043565">
    <property type="term" value="F:sequence-specific DNA binding"/>
    <property type="evidence" value="ECO:0007669"/>
    <property type="project" value="TreeGrafter"/>
</dbReference>
<evidence type="ECO:0000259" key="2">
    <source>
        <dbReference type="PROSITE" id="PS50931"/>
    </source>
</evidence>
<dbReference type="KEGG" id="sual:KDD17_12395"/>
<dbReference type="Proteomes" id="UP000683291">
    <property type="component" value="Chromosome 1"/>
</dbReference>
<dbReference type="InterPro" id="IPR036390">
    <property type="entry name" value="WH_DNA-bd_sf"/>
</dbReference>
<dbReference type="Gene3D" id="1.10.10.10">
    <property type="entry name" value="Winged helix-like DNA-binding domain superfamily/Winged helix DNA-binding domain"/>
    <property type="match status" value="1"/>
</dbReference>
<proteinExistence type="inferred from homology"/>
<dbReference type="EMBL" id="CP073581">
    <property type="protein sequence ID" value="QUJ75745.1"/>
    <property type="molecule type" value="Genomic_DNA"/>
</dbReference>
<reference evidence="3" key="1">
    <citation type="submission" date="2021-04" db="EMBL/GenBank/DDBJ databases">
        <title>Complete genome sequence for Sulfitobacter sp. strain JK7-1.</title>
        <authorList>
            <person name="Park S.-J."/>
        </authorList>
    </citation>
    <scope>NUCLEOTIDE SEQUENCE</scope>
    <source>
        <strain evidence="3">JK7-1</strain>
    </source>
</reference>
<evidence type="ECO:0000313" key="3">
    <source>
        <dbReference type="EMBL" id="QUJ75745.1"/>
    </source>
</evidence>
<dbReference type="PANTHER" id="PTHR30537">
    <property type="entry name" value="HTH-TYPE TRANSCRIPTIONAL REGULATOR"/>
    <property type="match status" value="1"/>
</dbReference>
<evidence type="ECO:0000256" key="1">
    <source>
        <dbReference type="ARBA" id="ARBA00009437"/>
    </source>
</evidence>
<evidence type="ECO:0000313" key="4">
    <source>
        <dbReference type="Proteomes" id="UP000683291"/>
    </source>
</evidence>
<dbReference type="GO" id="GO:0006351">
    <property type="term" value="P:DNA-templated transcription"/>
    <property type="evidence" value="ECO:0007669"/>
    <property type="project" value="TreeGrafter"/>
</dbReference>
<dbReference type="InterPro" id="IPR058163">
    <property type="entry name" value="LysR-type_TF_proteobact-type"/>
</dbReference>
<dbReference type="AlphaFoldDB" id="A0A975JCI4"/>
<dbReference type="PROSITE" id="PS50931">
    <property type="entry name" value="HTH_LYSR"/>
    <property type="match status" value="1"/>
</dbReference>
<feature type="domain" description="HTH lysR-type" evidence="2">
    <location>
        <begin position="20"/>
        <end position="77"/>
    </location>
</feature>
<gene>
    <name evidence="3" type="ORF">KDD17_12395</name>
</gene>
<dbReference type="RefSeq" id="WP_212703946.1">
    <property type="nucleotide sequence ID" value="NZ_CP073581.1"/>
</dbReference>
<dbReference type="InterPro" id="IPR000847">
    <property type="entry name" value="LysR_HTH_N"/>
</dbReference>
<comment type="similarity">
    <text evidence="1">Belongs to the LysR transcriptional regulatory family.</text>
</comment>
<dbReference type="PANTHER" id="PTHR30537:SF5">
    <property type="entry name" value="HTH-TYPE TRANSCRIPTIONAL ACTIVATOR TTDR-RELATED"/>
    <property type="match status" value="1"/>
</dbReference>
<keyword evidence="4" id="KW-1185">Reference proteome</keyword>
<dbReference type="GO" id="GO:0003700">
    <property type="term" value="F:DNA-binding transcription factor activity"/>
    <property type="evidence" value="ECO:0007669"/>
    <property type="project" value="InterPro"/>
</dbReference>